<reference evidence="2" key="1">
    <citation type="submission" date="2022-10" db="EMBL/GenBank/DDBJ databases">
        <title>Genome sequences of endogenous nimaviruses in decapod crustaceans.</title>
        <authorList>
            <person name="Kawato S."/>
            <person name="Nozaki R."/>
            <person name="Kondo H."/>
            <person name="Hirono I."/>
        </authorList>
    </citation>
    <scope>NUCLEOTIDE SEQUENCE</scope>
    <source>
        <strain evidence="2">Mikawa2016</strain>
    </source>
</reference>
<evidence type="ECO:0008006" key="3">
    <source>
        <dbReference type="Google" id="ProtNLM"/>
    </source>
</evidence>
<dbReference type="CDD" id="cd00198">
    <property type="entry name" value="vWFA"/>
    <property type="match status" value="1"/>
</dbReference>
<organism evidence="2">
    <name type="scientific">Penaeus monodon majanivirus A</name>
    <dbReference type="NCBI Taxonomy" id="2984271"/>
    <lineage>
        <taxon>Viruses</taxon>
        <taxon>Viruses incertae sedis</taxon>
        <taxon>Naldaviricetes</taxon>
        <taxon>Nimaviridae</taxon>
    </lineage>
</organism>
<evidence type="ECO:0000256" key="1">
    <source>
        <dbReference type="SAM" id="MobiDB-lite"/>
    </source>
</evidence>
<name>A0A9C7F7F4_9VIRU</name>
<evidence type="ECO:0000313" key="2">
    <source>
        <dbReference type="EMBL" id="BDT61918.1"/>
    </source>
</evidence>
<protein>
    <recommendedName>
        <fullName evidence="3">VWFA domain-containing protein</fullName>
    </recommendedName>
</protein>
<dbReference type="Gene3D" id="3.40.50.410">
    <property type="entry name" value="von Willebrand factor, type A domain"/>
    <property type="match status" value="1"/>
</dbReference>
<proteinExistence type="predicted"/>
<feature type="region of interest" description="Disordered" evidence="1">
    <location>
        <begin position="1006"/>
        <end position="1036"/>
    </location>
</feature>
<dbReference type="EMBL" id="LC738870">
    <property type="protein sequence ID" value="BDT61918.1"/>
    <property type="molecule type" value="Genomic_DNA"/>
</dbReference>
<accession>A0A9C7F7F4</accession>
<dbReference type="SUPFAM" id="SSF53300">
    <property type="entry name" value="vWA-like"/>
    <property type="match status" value="1"/>
</dbReference>
<sequence>MPSSIPAEHTLKSKIPSEDNCFNILMADISGSMKFHWPFIVSAWNKHVAQNLSGTTEIFVFNKEVEQVGYYKTKANRRSVPLLWKENFRGGATNLTSALRTIVEKVHTCRQRYIKVFLITDGDHNCGEVPQPDTVIEKMQEPMGKICDVYLLGIGNDFPVEYSLEIRSRLQNGNSNLPTLFWVEGYSDVDEKMRAIGDHLAKRNDSNMELSVTGYKMPRSPPTKEFHLSEWVYFPEDPEEDERLKIYHQGHCAGQLILERSAVTTPILMEIFRQWNSVAIQYHKLKKRIPSDLLPFMERLFSTALRQTGSKGHSVAARLARAGNKTTEVEFRTTVNKMKKILTLDKYEDALDLARDVLSTTVSAGKYQVRSLQLKGHSGGDYVNDCQEFLKVYLAKKAELKALIVTPEDCCRITMASTLSDLQDDAFPQLLELNKYEFLKQFTMSGIPVFAPTRDMLALNPWSYNITKILTSPYTVMSQVAIESSAENRAPGDRHKDVKLKDDDDNTRFNAVVPVFTPESAKVMKPLVQTRLYAMCATFAVLKNPHIIDFDVHMAALASCWMRILYDHPEVPRPEHVRLREANIIATASLYTERRGYARYCKLLRENAPQALMTESTATVEGRPVRCESLIKPIFMLRLMKQQEEDDIDPIKVAEIVRLTLLEFVGRNTSRTESSKNEDTPYTDLFTKTLKDEDEKREILQRRVRTASEEIIASGAFRLSEFYTLEQVQKAAKKEATKQAKILVKDLVPPIQLETDQVTRLYSASLAGAVSWHTLKTYARDMGLSRDVIGELFSEKSIFIYLRHALQYRSSRERLAAKVDTYEESLSFVTRQVAKEYIACHTEEVERELVGLLQNSWLSEYDEAHSEMVQPMTREQILAAASAREVEVTATTFDEVYRKYRSHLGLLTNACQCLRCPFFLQPSKRHNQHLTVNRRGPTPFLHAFHQIAYNCRGESDIENTIVELRNGTYRKREGRGESVQVPLSDHILQSMKRLKITYSELDFKRKGQSEPVQESIPDSLLQNTKRPKTPYSEFAH</sequence>
<dbReference type="InterPro" id="IPR036465">
    <property type="entry name" value="vWFA_dom_sf"/>
</dbReference>